<dbReference type="Pfam" id="PF01483">
    <property type="entry name" value="P_proprotein"/>
    <property type="match status" value="7"/>
</dbReference>
<keyword evidence="3" id="KW-0677">Repeat</keyword>
<evidence type="ECO:0000256" key="5">
    <source>
        <dbReference type="ARBA" id="ARBA00023157"/>
    </source>
</evidence>
<evidence type="ECO:0000259" key="6">
    <source>
        <dbReference type="PROSITE" id="PS51829"/>
    </source>
</evidence>
<dbReference type="RefSeq" id="WP_284721238.1">
    <property type="nucleotide sequence ID" value="NZ_JARZHI010000042.1"/>
</dbReference>
<feature type="domain" description="P/Homo B" evidence="6">
    <location>
        <begin position="1264"/>
        <end position="1418"/>
    </location>
</feature>
<evidence type="ECO:0000256" key="3">
    <source>
        <dbReference type="ARBA" id="ARBA00022737"/>
    </source>
</evidence>
<protein>
    <submittedName>
        <fullName evidence="7">Proprotein convertase P-domain-containing protein</fullName>
    </submittedName>
</protein>
<gene>
    <name evidence="7" type="ORF">QHF89_33335</name>
</gene>
<evidence type="ECO:0000313" key="7">
    <source>
        <dbReference type="EMBL" id="MDI1434430.1"/>
    </source>
</evidence>
<feature type="domain" description="P/Homo B" evidence="6">
    <location>
        <begin position="598"/>
        <end position="754"/>
    </location>
</feature>
<dbReference type="Gene3D" id="2.60.120.260">
    <property type="entry name" value="Galactose-binding domain-like"/>
    <property type="match status" value="7"/>
</dbReference>
<feature type="domain" description="P/Homo B" evidence="6">
    <location>
        <begin position="1026"/>
        <end position="1198"/>
    </location>
</feature>
<keyword evidence="8" id="KW-1185">Reference proteome</keyword>
<feature type="domain" description="P/Homo B" evidence="6">
    <location>
        <begin position="377"/>
        <end position="530"/>
    </location>
</feature>
<sequence>MDDMNDCTDDVCNPDGTTAHHPKQAGESCSKGMCNSIGLCVECLVASDCPGTDDVCQQRTCAGGACGVVHASADVPLPAQNAGDCKVIVCDGNGGTKTNNDDTDLPDDSNACTADACVMGMPANTNLPQGTTCTPAGGNTPLVCNDMGQCTGCGSSADCPGVDDECRVRTCVANVCGVSFTAAHTPVVEQTAGDCLEHVCDGAGQFVNIIDDADVPADDDLACTSETCAGGLPMHPNAADGSTCDDGNACTTGDACMAGACASGLPVTCLPAGSCHEAGVCDPMTGTCTNVPKPDGSSCDDGSECTTMDMCTAGVCSGVVTPNGTPCFQGGSMGSCQSGMCNLCGNGVVNPPEECDDLNAVTGDGCDACKIELTCAAGEMRLIALNNDPLPIPDTSTAVSSPVEVHVTGAVTRALAVVHSLTHASTADIDMSLVSPQPLSRELSTDNGSAGSNYTRTTFDDSASVSVDTITAPFTGKYRPEQSLTTVGAGYDFLRMNAFGTWNLRLVDDKMSDAGTLHAWSLALCVDPGASYCGDGVVNGDEECDDGNANNGDLCSNVCQHNEGCGDGNFDLGEECDDNNVLSGDGCSSTCKVELTCAPGETPVIVTNNMTAPVPEDGVFYDFPVHVATAGGVKKAVVVIGSIAHTNVQELSLQLKSPFGTVRRLSFAKGGSGDDYTSTFFEDAASVSIFSPAVTAPFNGKFQPQESLSKSFGVDFLNQAAVGTWALQVRDMYAPNFAVFNSWTLALCLGPSAYCGNGIVEAGEECDDGNTDPADACSNACTVYQGCGNGTIEAGEVCDDDNVVSGDGCSATCKVELNCDPGQSLVTTTSTFTTTLNDDNTFVNSYLNVNTAGGVKKAALVIGRLSHWRVEDLDIQLQSPVGTVRVLSDDNGGTGDNYVSTIFADAATSPISLGAPPAVAPFNDTFLPEQSLAMTAGVDFRDINAAGQWRLQIRDDTAGTSGTLYNWSLVLCLDTTTYCGNATTDPGEECDDGNISNSDGCTITCTFSDGCGDGNLDAGEQCDDDNLASGDGCSPTCQIEMACAPGETFVSASNSTVTNITDNNTFRSFPVTVALTGSVQKMLVSIGGITHPNVADLDIQLLGPNGTVRNLSDDNGGTGDHYTQTIFEDPATTLITAGTAPFTGRFRPEASMATTAGTDFLRKNAEGTWTLQVRDDTSTNAGTFRNWTLALCVDTAGYCGDGVINSGEECDDANTNNADACTNTCQLANGCGNGTWDAGEQCDDNNLASGDGCSSTCQVEIVCGANETPVIVSNNTTTPIVDNGPFQDFPVHVATTGGVKKVIAVVGNIAHIVDSHLDIQLVGPSGMVRNLSDDNGEANDDYTSTFFNDDAAISITAGAAPFNGTFRPEASLSAAPGTDFALQNAAGTWTLQVRDDTAVLGGTFNSWTLALCIDTAGYCGDGKADPGEECDDGNTNDLDACTTKCQLTDGCGDGNLDAGEQCDDNNRVSGDGCSSSCQYDITCAAGQVPVMLTNSTPLAIPDGTYTGAVQAIHVPEAGVVRKVITALDVTHPNVQELEISLISPYGVSHSVTGGAPGANMRSTIFSDDSSALISTGTPPFTGTFKPTQTLSSAAGFGTQTALGTWHLLVRDTEAGNTGTLDSWKLFLCIDPSVTTTCGNGYVEPGETCDDANAITGDGCNASCQLEFMCGPGDTLIIQKSTDGPFLLTAGSGYSESVINIASSGKVRKAAVVINSIAHTWTNDLSISLLSPSAKSLLLSSANGGSGSHYASTILADHATTSVNGATAPLRGMFMPEEPLFGLYNQTANGPWTLRVANFSVYSSGMLKSWTMSLCVR</sequence>
<dbReference type="PANTHER" id="PTHR46130:SF2">
    <property type="entry name" value="PAPPALYSIN-1"/>
    <property type="match status" value="1"/>
</dbReference>
<dbReference type="InterPro" id="IPR008979">
    <property type="entry name" value="Galactose-bd-like_sf"/>
</dbReference>
<dbReference type="Proteomes" id="UP001160301">
    <property type="component" value="Unassembled WGS sequence"/>
</dbReference>
<dbReference type="InterPro" id="IPR011936">
    <property type="entry name" value="Myxo_disulph_rpt"/>
</dbReference>
<evidence type="ECO:0000256" key="2">
    <source>
        <dbReference type="ARBA" id="ARBA00022729"/>
    </source>
</evidence>
<dbReference type="Pfam" id="PF13948">
    <property type="entry name" value="DUF4215"/>
    <property type="match status" value="4"/>
</dbReference>
<keyword evidence="1" id="KW-0645">Protease</keyword>
<keyword evidence="5" id="KW-1015">Disulfide bond</keyword>
<feature type="domain" description="P/Homo B" evidence="6">
    <location>
        <begin position="1488"/>
        <end position="1634"/>
    </location>
</feature>
<keyword evidence="2" id="KW-0732">Signal</keyword>
<dbReference type="PROSITE" id="PS51829">
    <property type="entry name" value="P_HOMO_B"/>
    <property type="match status" value="7"/>
</dbReference>
<feature type="domain" description="P/Homo B" evidence="6">
    <location>
        <begin position="1669"/>
        <end position="1816"/>
    </location>
</feature>
<dbReference type="SUPFAM" id="SSF49785">
    <property type="entry name" value="Galactose-binding domain-like"/>
    <property type="match status" value="6"/>
</dbReference>
<keyword evidence="4" id="KW-0378">Hydrolase</keyword>
<dbReference type="EMBL" id="JARZHI010000042">
    <property type="protein sequence ID" value="MDI1434430.1"/>
    <property type="molecule type" value="Genomic_DNA"/>
</dbReference>
<name>A0ABT6P1F9_9BACT</name>
<dbReference type="PANTHER" id="PTHR46130">
    <property type="entry name" value="LAMGL DOMAIN-CONTAINING PROTEIN"/>
    <property type="match status" value="1"/>
</dbReference>
<comment type="caution">
    <text evidence="7">The sequence shown here is derived from an EMBL/GenBank/DDBJ whole genome shotgun (WGS) entry which is preliminary data.</text>
</comment>
<evidence type="ECO:0000256" key="4">
    <source>
        <dbReference type="ARBA" id="ARBA00022801"/>
    </source>
</evidence>
<reference evidence="7 8" key="1">
    <citation type="submission" date="2023-04" db="EMBL/GenBank/DDBJ databases">
        <title>The genome sequence of Polyangium sorediatum DSM14670.</title>
        <authorList>
            <person name="Zhang X."/>
        </authorList>
    </citation>
    <scope>NUCLEOTIDE SEQUENCE [LARGE SCALE GENOMIC DNA]</scope>
    <source>
        <strain evidence="7 8">DSM 14670</strain>
    </source>
</reference>
<proteinExistence type="predicted"/>
<accession>A0ABT6P1F9</accession>
<evidence type="ECO:0000256" key="1">
    <source>
        <dbReference type="ARBA" id="ARBA00022670"/>
    </source>
</evidence>
<dbReference type="NCBIfam" id="TIGR02232">
    <property type="entry name" value="myxo_disulf_rpt"/>
    <property type="match status" value="12"/>
</dbReference>
<feature type="domain" description="P/Homo B" evidence="6">
    <location>
        <begin position="819"/>
        <end position="978"/>
    </location>
</feature>
<dbReference type="InterPro" id="IPR002884">
    <property type="entry name" value="P_dom"/>
</dbReference>
<organism evidence="7 8">
    <name type="scientific">Polyangium sorediatum</name>
    <dbReference type="NCBI Taxonomy" id="889274"/>
    <lineage>
        <taxon>Bacteria</taxon>
        <taxon>Pseudomonadati</taxon>
        <taxon>Myxococcota</taxon>
        <taxon>Polyangia</taxon>
        <taxon>Polyangiales</taxon>
        <taxon>Polyangiaceae</taxon>
        <taxon>Polyangium</taxon>
    </lineage>
</organism>
<dbReference type="InterPro" id="IPR043543">
    <property type="entry name" value="PAPPA/PAPPA2"/>
</dbReference>
<evidence type="ECO:0000313" key="8">
    <source>
        <dbReference type="Proteomes" id="UP001160301"/>
    </source>
</evidence>